<dbReference type="EMBL" id="CAUYUJ010018242">
    <property type="protein sequence ID" value="CAK0881876.1"/>
    <property type="molecule type" value="Genomic_DNA"/>
</dbReference>
<feature type="non-terminal residue" evidence="2">
    <location>
        <position position="1"/>
    </location>
</feature>
<accession>A0ABN9W6U2</accession>
<evidence type="ECO:0000256" key="1">
    <source>
        <dbReference type="SAM" id="MobiDB-lite"/>
    </source>
</evidence>
<feature type="compositionally biased region" description="Low complexity" evidence="1">
    <location>
        <begin position="114"/>
        <end position="126"/>
    </location>
</feature>
<evidence type="ECO:0000313" key="2">
    <source>
        <dbReference type="EMBL" id="CAK0881876.1"/>
    </source>
</evidence>
<dbReference type="Proteomes" id="UP001189429">
    <property type="component" value="Unassembled WGS sequence"/>
</dbReference>
<name>A0ABN9W6U2_9DINO</name>
<sequence>ASTAATTRLVEAVVGPCRSLHALHGGLWARTADRRARRKGERAPGLSRAAARHGGCTPEEEEEEEELEEEELQELEDPTRARASARRAGAAEARRGHREGTREAGARRPREAPLPRGAAAGAGPSRRGPPPGVRGRAGAALRRRRLQPRCAPRSTSRGHALWLAGSDLARAGSRRCGPRSARGEHEHAGRSRPARPRRPRQEGRPEVGRPSSVRS</sequence>
<proteinExistence type="predicted"/>
<keyword evidence="3" id="KW-1185">Reference proteome</keyword>
<feature type="compositionally biased region" description="Basic and acidic residues" evidence="1">
    <location>
        <begin position="92"/>
        <end position="113"/>
    </location>
</feature>
<reference evidence="2" key="1">
    <citation type="submission" date="2023-10" db="EMBL/GenBank/DDBJ databases">
        <authorList>
            <person name="Chen Y."/>
            <person name="Shah S."/>
            <person name="Dougan E. K."/>
            <person name="Thang M."/>
            <person name="Chan C."/>
        </authorList>
    </citation>
    <scope>NUCLEOTIDE SEQUENCE [LARGE SCALE GENOMIC DNA]</scope>
</reference>
<organism evidence="2 3">
    <name type="scientific">Prorocentrum cordatum</name>
    <dbReference type="NCBI Taxonomy" id="2364126"/>
    <lineage>
        <taxon>Eukaryota</taxon>
        <taxon>Sar</taxon>
        <taxon>Alveolata</taxon>
        <taxon>Dinophyceae</taxon>
        <taxon>Prorocentrales</taxon>
        <taxon>Prorocentraceae</taxon>
        <taxon>Prorocentrum</taxon>
    </lineage>
</organism>
<feature type="region of interest" description="Disordered" evidence="1">
    <location>
        <begin position="31"/>
        <end position="215"/>
    </location>
</feature>
<feature type="compositionally biased region" description="Acidic residues" evidence="1">
    <location>
        <begin position="58"/>
        <end position="76"/>
    </location>
</feature>
<protein>
    <submittedName>
        <fullName evidence="2">Uncharacterized protein</fullName>
    </submittedName>
</protein>
<evidence type="ECO:0000313" key="3">
    <source>
        <dbReference type="Proteomes" id="UP001189429"/>
    </source>
</evidence>
<comment type="caution">
    <text evidence="2">The sequence shown here is derived from an EMBL/GenBank/DDBJ whole genome shotgun (WGS) entry which is preliminary data.</text>
</comment>
<gene>
    <name evidence="2" type="ORF">PCOR1329_LOCUS64587</name>
</gene>